<feature type="domain" description="Major facilitator superfamily (MFS) profile" evidence="6">
    <location>
        <begin position="65"/>
        <end position="511"/>
    </location>
</feature>
<feature type="transmembrane region" description="Helical" evidence="5">
    <location>
        <begin position="63"/>
        <end position="88"/>
    </location>
</feature>
<dbReference type="GeneID" id="5973081"/>
<dbReference type="InterPro" id="IPR036259">
    <property type="entry name" value="MFS_trans_sf"/>
</dbReference>
<evidence type="ECO:0000256" key="5">
    <source>
        <dbReference type="SAM" id="Phobius"/>
    </source>
</evidence>
<feature type="transmembrane region" description="Helical" evidence="5">
    <location>
        <begin position="231"/>
        <end position="259"/>
    </location>
</feature>
<dbReference type="GO" id="GO:0005886">
    <property type="term" value="C:plasma membrane"/>
    <property type="evidence" value="ECO:0000318"/>
    <property type="project" value="GO_Central"/>
</dbReference>
<organism evidence="7 8">
    <name type="scientific">Phaeosphaeria nodorum (strain SN15 / ATCC MYA-4574 / FGSC 10173)</name>
    <name type="common">Glume blotch fungus</name>
    <name type="synonym">Parastagonospora nodorum</name>
    <dbReference type="NCBI Taxonomy" id="321614"/>
    <lineage>
        <taxon>Eukaryota</taxon>
        <taxon>Fungi</taxon>
        <taxon>Dikarya</taxon>
        <taxon>Ascomycota</taxon>
        <taxon>Pezizomycotina</taxon>
        <taxon>Dothideomycetes</taxon>
        <taxon>Pleosporomycetidae</taxon>
        <taxon>Pleosporales</taxon>
        <taxon>Pleosporineae</taxon>
        <taxon>Phaeosphaeriaceae</taxon>
        <taxon>Parastagonospora</taxon>
    </lineage>
</organism>
<dbReference type="InParanoid" id="Q0UR06"/>
<dbReference type="eggNOG" id="KOG0255">
    <property type="taxonomic scope" value="Eukaryota"/>
</dbReference>
<proteinExistence type="predicted"/>
<feature type="transmembrane region" description="Helical" evidence="5">
    <location>
        <begin position="381"/>
        <end position="402"/>
    </location>
</feature>
<name>Q0UR06_PHANO</name>
<feature type="transmembrane region" description="Helical" evidence="5">
    <location>
        <begin position="414"/>
        <end position="435"/>
    </location>
</feature>
<reference evidence="8" key="1">
    <citation type="journal article" date="2007" name="Plant Cell">
        <title>Dothideomycete-plant interactions illuminated by genome sequencing and EST analysis of the wheat pathogen Stagonospora nodorum.</title>
        <authorList>
            <person name="Hane J.K."/>
            <person name="Lowe R.G."/>
            <person name="Solomon P.S."/>
            <person name="Tan K.C."/>
            <person name="Schoch C.L."/>
            <person name="Spatafora J.W."/>
            <person name="Crous P.W."/>
            <person name="Kodira C."/>
            <person name="Birren B.W."/>
            <person name="Galagan J.E."/>
            <person name="Torriani S.F."/>
            <person name="McDonald B.A."/>
            <person name="Oliver R.P."/>
        </authorList>
    </citation>
    <scope>NUCLEOTIDE SEQUENCE [LARGE SCALE GENOMIC DNA]</scope>
    <source>
        <strain evidence="8">SN15 / ATCC MYA-4574 / FGSC 10173</strain>
    </source>
</reference>
<feature type="transmembrane region" description="Helical" evidence="5">
    <location>
        <begin position="132"/>
        <end position="151"/>
    </location>
</feature>
<evidence type="ECO:0000256" key="1">
    <source>
        <dbReference type="ARBA" id="ARBA00004141"/>
    </source>
</evidence>
<feature type="transmembrane region" description="Helical" evidence="5">
    <location>
        <begin position="306"/>
        <end position="328"/>
    </location>
</feature>
<evidence type="ECO:0000256" key="3">
    <source>
        <dbReference type="ARBA" id="ARBA00022989"/>
    </source>
</evidence>
<dbReference type="RefSeq" id="XP_001796204.1">
    <property type="nucleotide sequence ID" value="XM_001796152.1"/>
</dbReference>
<feature type="transmembrane region" description="Helical" evidence="5">
    <location>
        <begin position="100"/>
        <end position="120"/>
    </location>
</feature>
<dbReference type="HOGENOM" id="CLU_008455_11_4_1"/>
<dbReference type="InterPro" id="IPR011701">
    <property type="entry name" value="MFS"/>
</dbReference>
<evidence type="ECO:0000256" key="2">
    <source>
        <dbReference type="ARBA" id="ARBA00022692"/>
    </source>
</evidence>
<dbReference type="GO" id="GO:0055085">
    <property type="term" value="P:transmembrane transport"/>
    <property type="evidence" value="ECO:0000318"/>
    <property type="project" value="GO_Central"/>
</dbReference>
<dbReference type="Proteomes" id="UP000001055">
    <property type="component" value="Unassembled WGS sequence"/>
</dbReference>
<comment type="subcellular location">
    <subcellularLocation>
        <location evidence="1">Membrane</location>
        <topology evidence="1">Multi-pass membrane protein</topology>
    </subcellularLocation>
</comment>
<feature type="transmembrane region" description="Helical" evidence="5">
    <location>
        <begin position="447"/>
        <end position="470"/>
    </location>
</feature>
<dbReference type="GO" id="GO:0022857">
    <property type="term" value="F:transmembrane transporter activity"/>
    <property type="evidence" value="ECO:0000318"/>
    <property type="project" value="GO_Central"/>
</dbReference>
<evidence type="ECO:0000259" key="6">
    <source>
        <dbReference type="PROSITE" id="PS50850"/>
    </source>
</evidence>
<dbReference type="EMBL" id="CH445332">
    <property type="protein sequence ID" value="EAT86872.2"/>
    <property type="molecule type" value="Genomic_DNA"/>
</dbReference>
<keyword evidence="2 5" id="KW-0812">Transmembrane</keyword>
<dbReference type="PANTHER" id="PTHR23502:SF47">
    <property type="entry name" value="MAJOR FACILITATOR SUPERFAMILY (MFS) PROFILE DOMAIN-CONTAINING PROTEIN-RELATED"/>
    <property type="match status" value="1"/>
</dbReference>
<dbReference type="PANTHER" id="PTHR23502">
    <property type="entry name" value="MAJOR FACILITATOR SUPERFAMILY"/>
    <property type="match status" value="1"/>
</dbReference>
<dbReference type="SUPFAM" id="SSF103473">
    <property type="entry name" value="MFS general substrate transporter"/>
    <property type="match status" value="1"/>
</dbReference>
<dbReference type="Gene3D" id="1.20.1250.20">
    <property type="entry name" value="MFS general substrate transporter like domains"/>
    <property type="match status" value="1"/>
</dbReference>
<feature type="transmembrane region" description="Helical" evidence="5">
    <location>
        <begin position="189"/>
        <end position="211"/>
    </location>
</feature>
<evidence type="ECO:0000256" key="4">
    <source>
        <dbReference type="ARBA" id="ARBA00023136"/>
    </source>
</evidence>
<dbReference type="VEuPathDB" id="FungiDB:JI435_058080"/>
<evidence type="ECO:0000313" key="7">
    <source>
        <dbReference type="EMBL" id="EAT86872.2"/>
    </source>
</evidence>
<keyword evidence="3 5" id="KW-1133">Transmembrane helix</keyword>
<feature type="transmembrane region" description="Helical" evidence="5">
    <location>
        <begin position="476"/>
        <end position="498"/>
    </location>
</feature>
<dbReference type="Pfam" id="PF07690">
    <property type="entry name" value="MFS_1"/>
    <property type="match status" value="1"/>
</dbReference>
<dbReference type="AlphaFoldDB" id="Q0UR06"/>
<dbReference type="KEGG" id="pno:SNOG_05808"/>
<dbReference type="InterPro" id="IPR020846">
    <property type="entry name" value="MFS_dom"/>
</dbReference>
<feature type="transmembrane region" description="Helical" evidence="5">
    <location>
        <begin position="348"/>
        <end position="369"/>
    </location>
</feature>
<evidence type="ECO:0000313" key="8">
    <source>
        <dbReference type="Proteomes" id="UP000001055"/>
    </source>
</evidence>
<feature type="transmembrane region" description="Helical" evidence="5">
    <location>
        <begin position="157"/>
        <end position="182"/>
    </location>
</feature>
<gene>
    <name evidence="7" type="ORF">SNOG_05808</name>
</gene>
<accession>Q0UR06</accession>
<dbReference type="PROSITE" id="PS50850">
    <property type="entry name" value="MFS"/>
    <property type="match status" value="1"/>
</dbReference>
<keyword evidence="4 5" id="KW-0472">Membrane</keyword>
<protein>
    <recommendedName>
        <fullName evidence="6">Major facilitator superfamily (MFS) profile domain-containing protein</fullName>
    </recommendedName>
</protein>
<sequence length="511" mass="55454">MSSPSKGPTVHEVPVSSSSSSTTLSAAFEERMLETIKGSTYLVDWYGSGDAGNPQNLPRWRKWLITMSIALYVLTTTFASSVFSPAAMATSREFGVSLEVMVGAGTSMFMLGFAVGPIIFGPLSEHFGRKGPLLIGYLGFALLQLPVARAHSVSTIFIFRFLQGVFGAAPSAVLSGTLADIWTPQQRGFAMPAVGSFLMIGPILGPIFAWMEMVNRPSPVSRHALIRSHRIEYLIAIASLANALITYPILTETFGPVLLTRRAKRMRSMTQNWAYHSKSEQNALTTRDILSQCLAKPAKMLFLEPILLLMSLYISVVFGLMYIFFLAYPTSFILERHYSPTTATLPLLAILLGCILASLLISLTIHTRLAPNPAAGRPREYRMLLMALGGLFLPLGIFAFGLTSSPSLNPIWQILAGVPIGMGIILINMQGLNYIVDCYGVHANSAVAANTFLRSVFAAGMPLFATGMYARLGVETATVILGACAVGLVPIPVVFFLWGGAIRRRSRWVAE</sequence>